<dbReference type="InterPro" id="IPR036249">
    <property type="entry name" value="Thioredoxin-like_sf"/>
</dbReference>
<dbReference type="OrthoDB" id="273823at2759"/>
<dbReference type="EMBL" id="BRXZ01007997">
    <property type="protein sequence ID" value="GMI37944.1"/>
    <property type="molecule type" value="Genomic_DNA"/>
</dbReference>
<comment type="similarity">
    <text evidence="1">Belongs to the peroxiredoxin family. Prx5 subfamily.</text>
</comment>
<name>A0A9W7G9G8_9STRA</name>
<accession>A0A9W7G9G8</accession>
<keyword evidence="5" id="KW-1185">Reference proteome</keyword>
<organism evidence="4 5">
    <name type="scientific">Triparma retinervis</name>
    <dbReference type="NCBI Taxonomy" id="2557542"/>
    <lineage>
        <taxon>Eukaryota</taxon>
        <taxon>Sar</taxon>
        <taxon>Stramenopiles</taxon>
        <taxon>Ochrophyta</taxon>
        <taxon>Bolidophyceae</taxon>
        <taxon>Parmales</taxon>
        <taxon>Triparmaceae</taxon>
        <taxon>Triparma</taxon>
    </lineage>
</organism>
<evidence type="ECO:0000256" key="1">
    <source>
        <dbReference type="ARBA" id="ARBA00010505"/>
    </source>
</evidence>
<feature type="domain" description="Thioredoxin" evidence="3">
    <location>
        <begin position="10"/>
        <end position="162"/>
    </location>
</feature>
<dbReference type="PROSITE" id="PS51352">
    <property type="entry name" value="THIOREDOXIN_2"/>
    <property type="match status" value="1"/>
</dbReference>
<reference evidence="4" key="1">
    <citation type="submission" date="2022-07" db="EMBL/GenBank/DDBJ databases">
        <title>Genome analysis of Parmales, a sister group of diatoms, reveals the evolutionary specialization of diatoms from phago-mixotrophs to photoautotrophs.</title>
        <authorList>
            <person name="Ban H."/>
            <person name="Sato S."/>
            <person name="Yoshikawa S."/>
            <person name="Kazumasa Y."/>
            <person name="Nakamura Y."/>
            <person name="Ichinomiya M."/>
            <person name="Saitoh K."/>
            <person name="Sato N."/>
            <person name="Blanc-Mathieu R."/>
            <person name="Endo H."/>
            <person name="Kuwata A."/>
            <person name="Ogata H."/>
        </authorList>
    </citation>
    <scope>NUCLEOTIDE SEQUENCE</scope>
</reference>
<dbReference type="InterPro" id="IPR013766">
    <property type="entry name" value="Thioredoxin_domain"/>
</dbReference>
<dbReference type="Pfam" id="PF08534">
    <property type="entry name" value="Redoxin"/>
    <property type="match status" value="1"/>
</dbReference>
<dbReference type="InterPro" id="IPR013740">
    <property type="entry name" value="Redoxin"/>
</dbReference>
<dbReference type="SUPFAM" id="SSF52833">
    <property type="entry name" value="Thioredoxin-like"/>
    <property type="match status" value="1"/>
</dbReference>
<dbReference type="GO" id="GO:0016491">
    <property type="term" value="F:oxidoreductase activity"/>
    <property type="evidence" value="ECO:0007669"/>
    <property type="project" value="InterPro"/>
</dbReference>
<dbReference type="Gene3D" id="3.40.30.10">
    <property type="entry name" value="Glutaredoxin"/>
    <property type="match status" value="1"/>
</dbReference>
<dbReference type="InterPro" id="IPR050553">
    <property type="entry name" value="Thioredoxin_ResA/DsbE_sf"/>
</dbReference>
<protein>
    <recommendedName>
        <fullName evidence="3">Thioredoxin domain-containing protein</fullName>
    </recommendedName>
</protein>
<dbReference type="Proteomes" id="UP001165082">
    <property type="component" value="Unassembled WGS sequence"/>
</dbReference>
<comment type="caution">
    <text evidence="4">The sequence shown here is derived from an EMBL/GenBank/DDBJ whole genome shotgun (WGS) entry which is preliminary data.</text>
</comment>
<gene>
    <name evidence="4" type="ORF">TrRE_jg3630</name>
</gene>
<feature type="compositionally biased region" description="Basic and acidic residues" evidence="2">
    <location>
        <begin position="164"/>
        <end position="178"/>
    </location>
</feature>
<evidence type="ECO:0000256" key="2">
    <source>
        <dbReference type="SAM" id="MobiDB-lite"/>
    </source>
</evidence>
<evidence type="ECO:0000313" key="4">
    <source>
        <dbReference type="EMBL" id="GMI37944.1"/>
    </source>
</evidence>
<dbReference type="PANTHER" id="PTHR42852">
    <property type="entry name" value="THIOL:DISULFIDE INTERCHANGE PROTEIN DSBE"/>
    <property type="match status" value="1"/>
</dbReference>
<evidence type="ECO:0000313" key="5">
    <source>
        <dbReference type="Proteomes" id="UP001165082"/>
    </source>
</evidence>
<evidence type="ECO:0000259" key="3">
    <source>
        <dbReference type="PROSITE" id="PS51352"/>
    </source>
</evidence>
<sequence>MSSILTASAPLVVTSTPMVDLSTADSVNLSDVVKGKNTIIDFWTTRCTRCPDALDKLDKLTVSETHKDVNIISVCLGAADQTGCDPAREILEANNEPRWSNLQHYFAGVEEKEKAKAHYGFNQVPFYVVLNDKGEVVQKGSAKKVDLDAAPGAIRIVEEEEDQEEKKEDRVLDFDDDF</sequence>
<dbReference type="PANTHER" id="PTHR42852:SF13">
    <property type="entry name" value="PROTEIN DIPZ"/>
    <property type="match status" value="1"/>
</dbReference>
<proteinExistence type="inferred from homology"/>
<feature type="region of interest" description="Disordered" evidence="2">
    <location>
        <begin position="155"/>
        <end position="178"/>
    </location>
</feature>
<dbReference type="AlphaFoldDB" id="A0A9W7G9G8"/>